<feature type="region of interest" description="Disordered" evidence="1">
    <location>
        <begin position="1"/>
        <end position="22"/>
    </location>
</feature>
<evidence type="ECO:0000313" key="4">
    <source>
        <dbReference type="Proteomes" id="UP000757232"/>
    </source>
</evidence>
<dbReference type="EMBL" id="LNZH02000210">
    <property type="protein sequence ID" value="OCB85304.1"/>
    <property type="molecule type" value="Genomic_DNA"/>
</dbReference>
<accession>A0A9Q5HSY9</accession>
<organism evidence="3 4">
    <name type="scientific">Sanghuangporus baumii</name>
    <name type="common">Phellinus baumii</name>
    <dbReference type="NCBI Taxonomy" id="108892"/>
    <lineage>
        <taxon>Eukaryota</taxon>
        <taxon>Fungi</taxon>
        <taxon>Dikarya</taxon>
        <taxon>Basidiomycota</taxon>
        <taxon>Agaricomycotina</taxon>
        <taxon>Agaricomycetes</taxon>
        <taxon>Hymenochaetales</taxon>
        <taxon>Hymenochaetaceae</taxon>
        <taxon>Sanghuangporus</taxon>
    </lineage>
</organism>
<dbReference type="AlphaFoldDB" id="A0A9Q5HSY9"/>
<feature type="transmembrane region" description="Helical" evidence="2">
    <location>
        <begin position="88"/>
        <end position="114"/>
    </location>
</feature>
<feature type="transmembrane region" description="Helical" evidence="2">
    <location>
        <begin position="30"/>
        <end position="54"/>
    </location>
</feature>
<keyword evidence="2" id="KW-1133">Transmembrane helix</keyword>
<comment type="caution">
    <text evidence="3">The sequence shown here is derived from an EMBL/GenBank/DDBJ whole genome shotgun (WGS) entry which is preliminary data.</text>
</comment>
<keyword evidence="4" id="KW-1185">Reference proteome</keyword>
<feature type="compositionally biased region" description="Basic and acidic residues" evidence="1">
    <location>
        <begin position="12"/>
        <end position="22"/>
    </location>
</feature>
<evidence type="ECO:0000313" key="3">
    <source>
        <dbReference type="EMBL" id="OCB85304.1"/>
    </source>
</evidence>
<gene>
    <name evidence="3" type="ORF">A7U60_g7609</name>
</gene>
<evidence type="ECO:0000256" key="1">
    <source>
        <dbReference type="SAM" id="MobiDB-lite"/>
    </source>
</evidence>
<feature type="transmembrane region" description="Helical" evidence="2">
    <location>
        <begin position="200"/>
        <end position="227"/>
    </location>
</feature>
<keyword evidence="2" id="KW-0812">Transmembrane</keyword>
<protein>
    <submittedName>
        <fullName evidence="3">Uncharacterized protein</fullName>
    </submittedName>
</protein>
<keyword evidence="2" id="KW-0472">Membrane</keyword>
<dbReference type="Proteomes" id="UP000757232">
    <property type="component" value="Unassembled WGS sequence"/>
</dbReference>
<proteinExistence type="predicted"/>
<sequence>MDSNADAQAPDMLEKQETASESNGSRREMLAWLVALFVSNITGSTSSLLMNFIVSGSCLHFLVEALGEERVTLASIVFAMIVSSYKTYLGGVVVIFFLYISIITLGGGIFLLTVMRRFRAARQDNIGTKAFIMATLILRQLLDNGIIPADAGFSTSSLHDVHEVLFEASFVLSIMSLWLQSIGIRLLNPIHCTPDVRCDGASVVAFILYWSGAAFLVGYAVITMIISSPGTPVFAKLACMVYGAHTMIALFG</sequence>
<name>A0A9Q5HSY9_SANBA</name>
<reference evidence="3" key="1">
    <citation type="submission" date="2016-06" db="EMBL/GenBank/DDBJ databases">
        <title>Draft Genome sequence of the fungus Inonotus baumii.</title>
        <authorList>
            <person name="Zhu H."/>
            <person name="Lin W."/>
        </authorList>
    </citation>
    <scope>NUCLEOTIDE SEQUENCE</scope>
    <source>
        <strain evidence="3">821</strain>
    </source>
</reference>
<evidence type="ECO:0000256" key="2">
    <source>
        <dbReference type="SAM" id="Phobius"/>
    </source>
</evidence>